<organism evidence="8 9">
    <name type="scientific">Cerrena zonata</name>
    <dbReference type="NCBI Taxonomy" id="2478898"/>
    <lineage>
        <taxon>Eukaryota</taxon>
        <taxon>Fungi</taxon>
        <taxon>Dikarya</taxon>
        <taxon>Basidiomycota</taxon>
        <taxon>Agaricomycotina</taxon>
        <taxon>Agaricomycetes</taxon>
        <taxon>Polyporales</taxon>
        <taxon>Cerrenaceae</taxon>
        <taxon>Cerrena</taxon>
    </lineage>
</organism>
<feature type="compositionally biased region" description="Low complexity" evidence="6">
    <location>
        <begin position="405"/>
        <end position="424"/>
    </location>
</feature>
<evidence type="ECO:0000256" key="1">
    <source>
        <dbReference type="ARBA" id="ARBA00022723"/>
    </source>
</evidence>
<dbReference type="PANTHER" id="PTHR12547">
    <property type="entry name" value="CCCH ZINC FINGER/TIS11-RELATED"/>
    <property type="match status" value="1"/>
</dbReference>
<dbReference type="SUPFAM" id="SSF90229">
    <property type="entry name" value="CCCH zinc finger"/>
    <property type="match status" value="2"/>
</dbReference>
<dbReference type="PROSITE" id="PS50103">
    <property type="entry name" value="ZF_C3H1"/>
    <property type="match status" value="3"/>
</dbReference>
<feature type="zinc finger region" description="C3H1-type" evidence="5">
    <location>
        <begin position="34"/>
        <end position="61"/>
    </location>
</feature>
<evidence type="ECO:0000256" key="3">
    <source>
        <dbReference type="ARBA" id="ARBA00022771"/>
    </source>
</evidence>
<feature type="compositionally biased region" description="Polar residues" evidence="6">
    <location>
        <begin position="97"/>
        <end position="108"/>
    </location>
</feature>
<evidence type="ECO:0000313" key="8">
    <source>
        <dbReference type="EMBL" id="KAK7690167.1"/>
    </source>
</evidence>
<dbReference type="Pfam" id="PF18044">
    <property type="entry name" value="zf-CCCH_4"/>
    <property type="match status" value="1"/>
</dbReference>
<feature type="compositionally biased region" description="Basic and acidic residues" evidence="6">
    <location>
        <begin position="442"/>
        <end position="457"/>
    </location>
</feature>
<proteinExistence type="predicted"/>
<dbReference type="InterPro" id="IPR036855">
    <property type="entry name" value="Znf_CCCH_sf"/>
</dbReference>
<keyword evidence="3 5" id="KW-0863">Zinc-finger</keyword>
<dbReference type="InterPro" id="IPR000571">
    <property type="entry name" value="Znf_CCCH"/>
</dbReference>
<evidence type="ECO:0000313" key="9">
    <source>
        <dbReference type="Proteomes" id="UP001385951"/>
    </source>
</evidence>
<sequence>MGSPLSRRPSRADTQEPPTNRKLREQPVNPSHKLYRTKPCRNFAMGHCRFGDKCAYLHAPLAPPNQATTPNYLPTSAPALSPLQHFSAGKALPPSPVSTDGSDSSGPNSVEDLNAMMQQYTLGQVMSMPGSGLMHGMSLPPVPPCTPATYDPFMNPQSTPEVRLIHVPVPVPVLPAMYRRGSESLVYSSPNSKGGSPGPPLRNRSRSITYGVNLFKTKPCAFYVEKGRCLKGDRCNFIHETPEIDAEKARQVEQTSSPAPKSRSSSVSARPSPISIPSPLSQAPTPVPGDKHERSFGRNRRNRYERKQTFDDGEGFHPISWRVIGGGVMMSGHREICPDYIAGRCKEESDCKFAHPEHDLYEEPISLSPTSFYPTTQNGVPMPLPIQAGHFYDPVLGSPMSLYYSPSSPPSSTTTTTSFSSLSPPVSPPMQRRRLRRRTSSLRKELKLSVDTSKSDRSYTPNRIFDGRTLLEYANTHTEDVHFVDAYGLPEIREPSKESQERLTEQAENDTLVGEEPTEGGLFSPRCIVRPVSTPPTPVSSVDSMKVVRLFSAEMP</sequence>
<feature type="region of interest" description="Disordered" evidence="6">
    <location>
        <begin position="86"/>
        <end position="111"/>
    </location>
</feature>
<feature type="domain" description="C3H1-type" evidence="7">
    <location>
        <begin position="331"/>
        <end position="358"/>
    </location>
</feature>
<keyword evidence="9" id="KW-1185">Reference proteome</keyword>
<feature type="compositionally biased region" description="Low complexity" evidence="6">
    <location>
        <begin position="256"/>
        <end position="281"/>
    </location>
</feature>
<protein>
    <recommendedName>
        <fullName evidence="7">C3H1-type domain-containing protein</fullName>
    </recommendedName>
</protein>
<dbReference type="GO" id="GO:0003729">
    <property type="term" value="F:mRNA binding"/>
    <property type="evidence" value="ECO:0007669"/>
    <property type="project" value="InterPro"/>
</dbReference>
<evidence type="ECO:0000256" key="4">
    <source>
        <dbReference type="ARBA" id="ARBA00022833"/>
    </source>
</evidence>
<evidence type="ECO:0000256" key="6">
    <source>
        <dbReference type="SAM" id="MobiDB-lite"/>
    </source>
</evidence>
<feature type="region of interest" description="Disordered" evidence="6">
    <location>
        <begin position="492"/>
        <end position="526"/>
    </location>
</feature>
<evidence type="ECO:0000259" key="7">
    <source>
        <dbReference type="PROSITE" id="PS50103"/>
    </source>
</evidence>
<feature type="zinc finger region" description="C3H1-type" evidence="5">
    <location>
        <begin position="331"/>
        <end position="358"/>
    </location>
</feature>
<feature type="region of interest" description="Disordered" evidence="6">
    <location>
        <begin position="1"/>
        <end position="36"/>
    </location>
</feature>
<keyword evidence="1 5" id="KW-0479">Metal-binding</keyword>
<dbReference type="SMART" id="SM00356">
    <property type="entry name" value="ZnF_C3H1"/>
    <property type="match status" value="3"/>
</dbReference>
<gene>
    <name evidence="8" type="ORF">QCA50_006817</name>
</gene>
<dbReference type="EMBL" id="JASBNA010000007">
    <property type="protein sequence ID" value="KAK7690167.1"/>
    <property type="molecule type" value="Genomic_DNA"/>
</dbReference>
<feature type="domain" description="C3H1-type" evidence="7">
    <location>
        <begin position="214"/>
        <end position="242"/>
    </location>
</feature>
<name>A0AAW0GEZ1_9APHY</name>
<dbReference type="AlphaFoldDB" id="A0AAW0GEZ1"/>
<dbReference type="PANTHER" id="PTHR12547:SF18">
    <property type="entry name" value="PROTEIN TIS11"/>
    <property type="match status" value="1"/>
</dbReference>
<accession>A0AAW0GEZ1</accession>
<feature type="domain" description="C3H1-type" evidence="7">
    <location>
        <begin position="34"/>
        <end position="61"/>
    </location>
</feature>
<dbReference type="Proteomes" id="UP001385951">
    <property type="component" value="Unassembled WGS sequence"/>
</dbReference>
<evidence type="ECO:0000256" key="2">
    <source>
        <dbReference type="ARBA" id="ARBA00022737"/>
    </source>
</evidence>
<feature type="compositionally biased region" description="Basic residues" evidence="6">
    <location>
        <begin position="431"/>
        <end position="441"/>
    </location>
</feature>
<feature type="compositionally biased region" description="Basic and acidic residues" evidence="6">
    <location>
        <begin position="492"/>
        <end position="505"/>
    </location>
</feature>
<feature type="region of interest" description="Disordered" evidence="6">
    <location>
        <begin position="186"/>
        <end position="205"/>
    </location>
</feature>
<comment type="caution">
    <text evidence="8">The sequence shown here is derived from an EMBL/GenBank/DDBJ whole genome shotgun (WGS) entry which is preliminary data.</text>
</comment>
<feature type="zinc finger region" description="C3H1-type" evidence="5">
    <location>
        <begin position="214"/>
        <end position="242"/>
    </location>
</feature>
<dbReference type="InterPro" id="IPR045877">
    <property type="entry name" value="ZFP36-like"/>
</dbReference>
<reference evidence="8 9" key="1">
    <citation type="submission" date="2022-09" db="EMBL/GenBank/DDBJ databases">
        <authorList>
            <person name="Palmer J.M."/>
        </authorList>
    </citation>
    <scope>NUCLEOTIDE SEQUENCE [LARGE SCALE GENOMIC DNA]</scope>
    <source>
        <strain evidence="8 9">DSM 7382</strain>
    </source>
</reference>
<keyword evidence="4 5" id="KW-0862">Zinc</keyword>
<dbReference type="GO" id="GO:0008270">
    <property type="term" value="F:zinc ion binding"/>
    <property type="evidence" value="ECO:0007669"/>
    <property type="project" value="UniProtKB-KW"/>
</dbReference>
<feature type="region of interest" description="Disordered" evidence="6">
    <location>
        <begin position="405"/>
        <end position="462"/>
    </location>
</feature>
<dbReference type="Pfam" id="PF00642">
    <property type="entry name" value="zf-CCCH"/>
    <property type="match status" value="1"/>
</dbReference>
<dbReference type="InterPro" id="IPR041367">
    <property type="entry name" value="Znf-CCCH_4"/>
</dbReference>
<evidence type="ECO:0000256" key="5">
    <source>
        <dbReference type="PROSITE-ProRule" id="PRU00723"/>
    </source>
</evidence>
<dbReference type="Pfam" id="PF14608">
    <property type="entry name" value="zf-CCCH_2"/>
    <property type="match status" value="1"/>
</dbReference>
<feature type="region of interest" description="Disordered" evidence="6">
    <location>
        <begin position="246"/>
        <end position="311"/>
    </location>
</feature>
<dbReference type="Gene3D" id="4.10.1000.10">
    <property type="entry name" value="Zinc finger, CCCH-type"/>
    <property type="match status" value="3"/>
</dbReference>
<keyword evidence="2" id="KW-0677">Repeat</keyword>